<evidence type="ECO:0000256" key="2">
    <source>
        <dbReference type="PROSITE-ProRule" id="PRU00335"/>
    </source>
</evidence>
<dbReference type="Proteomes" id="UP000290439">
    <property type="component" value="Chromosome"/>
</dbReference>
<dbReference type="PANTHER" id="PTHR43479">
    <property type="entry name" value="ACREF/ENVCD OPERON REPRESSOR-RELATED"/>
    <property type="match status" value="1"/>
</dbReference>
<feature type="region of interest" description="Disordered" evidence="3">
    <location>
        <begin position="1"/>
        <end position="22"/>
    </location>
</feature>
<dbReference type="PANTHER" id="PTHR43479:SF11">
    <property type="entry name" value="ACREF_ENVCD OPERON REPRESSOR-RELATED"/>
    <property type="match status" value="1"/>
</dbReference>
<dbReference type="InterPro" id="IPR001647">
    <property type="entry name" value="HTH_TetR"/>
</dbReference>
<evidence type="ECO:0000313" key="5">
    <source>
        <dbReference type="EMBL" id="VFA97579.1"/>
    </source>
</evidence>
<dbReference type="Pfam" id="PF00440">
    <property type="entry name" value="TetR_N"/>
    <property type="match status" value="1"/>
</dbReference>
<name>A0A4U8VYL2_9NOCA</name>
<sequence>MVQTGQEADHPHADPLAGPRIWGGTTLTERKQVRRAALLEAALDLIGESGAAGVTMRAVCRRANLTDRYFYESFASRDELLDVLYRQVAEEFLEPMTAFAVADDPSRDRALSEVLVDKVLEDPRKSRLFLVEPYSSTGLGQTTIAVMPAFTRLIQDHLFSHIDDPVRRRLAAVTMASGNAGMFSAWLNGSLRADRDEIVDHLVAMITAYRGLYQH</sequence>
<dbReference type="GO" id="GO:0003677">
    <property type="term" value="F:DNA binding"/>
    <property type="evidence" value="ECO:0007669"/>
    <property type="project" value="UniProtKB-UniRule"/>
</dbReference>
<feature type="DNA-binding region" description="H-T-H motif" evidence="2">
    <location>
        <begin position="55"/>
        <end position="74"/>
    </location>
</feature>
<evidence type="ECO:0000256" key="3">
    <source>
        <dbReference type="SAM" id="MobiDB-lite"/>
    </source>
</evidence>
<feature type="domain" description="HTH tetR-type" evidence="4">
    <location>
        <begin position="32"/>
        <end position="92"/>
    </location>
</feature>
<dbReference type="InterPro" id="IPR050624">
    <property type="entry name" value="HTH-type_Tx_Regulator"/>
</dbReference>
<evidence type="ECO:0000259" key="4">
    <source>
        <dbReference type="PROSITE" id="PS50977"/>
    </source>
</evidence>
<dbReference type="Gene3D" id="1.10.357.10">
    <property type="entry name" value="Tetracycline Repressor, domain 2"/>
    <property type="match status" value="1"/>
</dbReference>
<proteinExistence type="predicted"/>
<protein>
    <submittedName>
        <fullName evidence="5">Transcriptional regulator BetI</fullName>
    </submittedName>
</protein>
<keyword evidence="1 2" id="KW-0238">DNA-binding</keyword>
<accession>A0A4U8VYL2</accession>
<dbReference type="EMBL" id="LR215973">
    <property type="protein sequence ID" value="VFA97579.1"/>
    <property type="molecule type" value="Genomic_DNA"/>
</dbReference>
<dbReference type="InterPro" id="IPR009057">
    <property type="entry name" value="Homeodomain-like_sf"/>
</dbReference>
<dbReference type="AlphaFoldDB" id="A0A4U8VYL2"/>
<evidence type="ECO:0000256" key="1">
    <source>
        <dbReference type="ARBA" id="ARBA00023125"/>
    </source>
</evidence>
<organism evidence="5 6">
    <name type="scientific">Nocardia cyriacigeorgica</name>
    <dbReference type="NCBI Taxonomy" id="135487"/>
    <lineage>
        <taxon>Bacteria</taxon>
        <taxon>Bacillati</taxon>
        <taxon>Actinomycetota</taxon>
        <taxon>Actinomycetes</taxon>
        <taxon>Mycobacteriales</taxon>
        <taxon>Nocardiaceae</taxon>
        <taxon>Nocardia</taxon>
    </lineage>
</organism>
<evidence type="ECO:0000313" key="6">
    <source>
        <dbReference type="Proteomes" id="UP000290439"/>
    </source>
</evidence>
<gene>
    <name evidence="5" type="ORF">NCTC10797_01342</name>
</gene>
<dbReference type="SUPFAM" id="SSF46689">
    <property type="entry name" value="Homeodomain-like"/>
    <property type="match status" value="1"/>
</dbReference>
<reference evidence="5 6" key="1">
    <citation type="submission" date="2019-02" db="EMBL/GenBank/DDBJ databases">
        <authorList>
            <consortium name="Pathogen Informatics"/>
        </authorList>
    </citation>
    <scope>NUCLEOTIDE SEQUENCE [LARGE SCALE GENOMIC DNA]</scope>
    <source>
        <strain evidence="5 6">3012STDY6756504</strain>
    </source>
</reference>
<dbReference type="PROSITE" id="PS50977">
    <property type="entry name" value="HTH_TETR_2"/>
    <property type="match status" value="1"/>
</dbReference>